<dbReference type="InterPro" id="IPR002347">
    <property type="entry name" value="SDR_fam"/>
</dbReference>
<dbReference type="OrthoDB" id="9876299at2759"/>
<dbReference type="Gene3D" id="3.40.50.720">
    <property type="entry name" value="NAD(P)-binding Rossmann-like Domain"/>
    <property type="match status" value="1"/>
</dbReference>
<dbReference type="SUPFAM" id="SSF51735">
    <property type="entry name" value="NAD(P)-binding Rossmann-fold domains"/>
    <property type="match status" value="1"/>
</dbReference>
<gene>
    <name evidence="5" type="ORF">LCER1_G001961</name>
</gene>
<reference evidence="5 6" key="1">
    <citation type="submission" date="2018-05" db="EMBL/GenBank/DDBJ databases">
        <title>Whole genome sequencing for identification of molecular markers to develop diagnostic detection tools for the regulated plant pathogen Lachnellula willkommii.</title>
        <authorList>
            <person name="Giroux E."/>
            <person name="Bilodeau G."/>
        </authorList>
    </citation>
    <scope>NUCLEOTIDE SEQUENCE [LARGE SCALE GENOMIC DNA]</scope>
    <source>
        <strain evidence="5 6">CBS 625.97</strain>
    </source>
</reference>
<dbReference type="Pfam" id="PF00106">
    <property type="entry name" value="adh_short"/>
    <property type="match status" value="1"/>
</dbReference>
<dbReference type="PRINTS" id="PR00081">
    <property type="entry name" value="GDHRDH"/>
</dbReference>
<sequence length="237" mass="25084">MPLASGAYVITGSARGMGLELVTQFLSSGHTVVAASRHAVSSSTLNTLAASQSGERLVILDCDVGSTRSVERFGVEIRKYVSSVDVLINNAGISQELPNEDVSNVQPSSILDHVNINVIGTLLIAQTIAPLFHTGSKMINISSMCASLDLAPRRPIPNVVGYSISKAALNMLTVKQAMFYKDCVVVAVDPGNVKTDMNPDATNSVETVVGSLRKVVEGLSSEDSGSFVSWEGEKLSW</sequence>
<evidence type="ECO:0000313" key="6">
    <source>
        <dbReference type="Proteomes" id="UP000481288"/>
    </source>
</evidence>
<dbReference type="InterPro" id="IPR051468">
    <property type="entry name" value="Fungal_SecMetab_SDRs"/>
</dbReference>
<protein>
    <submittedName>
        <fullName evidence="5">Putative oxidoreductase</fullName>
    </submittedName>
</protein>
<keyword evidence="3" id="KW-0560">Oxidoreductase</keyword>
<keyword evidence="2" id="KW-0521">NADP</keyword>
<comment type="caution">
    <text evidence="5">The sequence shown here is derived from an EMBL/GenBank/DDBJ whole genome shotgun (WGS) entry which is preliminary data.</text>
</comment>
<comment type="similarity">
    <text evidence="1 4">Belongs to the short-chain dehydrogenases/reductases (SDR) family.</text>
</comment>
<evidence type="ECO:0000256" key="1">
    <source>
        <dbReference type="ARBA" id="ARBA00006484"/>
    </source>
</evidence>
<evidence type="ECO:0000256" key="2">
    <source>
        <dbReference type="ARBA" id="ARBA00022857"/>
    </source>
</evidence>
<dbReference type="PANTHER" id="PTHR43544">
    <property type="entry name" value="SHORT-CHAIN DEHYDROGENASE/REDUCTASE"/>
    <property type="match status" value="1"/>
</dbReference>
<dbReference type="PROSITE" id="PS00061">
    <property type="entry name" value="ADH_SHORT"/>
    <property type="match status" value="1"/>
</dbReference>
<name>A0A7D8UUP0_9HELO</name>
<dbReference type="GO" id="GO:0016491">
    <property type="term" value="F:oxidoreductase activity"/>
    <property type="evidence" value="ECO:0007669"/>
    <property type="project" value="UniProtKB-KW"/>
</dbReference>
<proteinExistence type="inferred from homology"/>
<evidence type="ECO:0000256" key="4">
    <source>
        <dbReference type="RuleBase" id="RU000363"/>
    </source>
</evidence>
<dbReference type="EMBL" id="QGMG01000186">
    <property type="protein sequence ID" value="TVY56093.1"/>
    <property type="molecule type" value="Genomic_DNA"/>
</dbReference>
<dbReference type="Proteomes" id="UP000481288">
    <property type="component" value="Unassembled WGS sequence"/>
</dbReference>
<keyword evidence="6" id="KW-1185">Reference proteome</keyword>
<evidence type="ECO:0000313" key="5">
    <source>
        <dbReference type="EMBL" id="TVY56093.1"/>
    </source>
</evidence>
<dbReference type="InterPro" id="IPR036291">
    <property type="entry name" value="NAD(P)-bd_dom_sf"/>
</dbReference>
<dbReference type="PRINTS" id="PR00080">
    <property type="entry name" value="SDRFAMILY"/>
</dbReference>
<dbReference type="GO" id="GO:0005737">
    <property type="term" value="C:cytoplasm"/>
    <property type="evidence" value="ECO:0007669"/>
    <property type="project" value="TreeGrafter"/>
</dbReference>
<organism evidence="5 6">
    <name type="scientific">Lachnellula cervina</name>
    <dbReference type="NCBI Taxonomy" id="1316786"/>
    <lineage>
        <taxon>Eukaryota</taxon>
        <taxon>Fungi</taxon>
        <taxon>Dikarya</taxon>
        <taxon>Ascomycota</taxon>
        <taxon>Pezizomycotina</taxon>
        <taxon>Leotiomycetes</taxon>
        <taxon>Helotiales</taxon>
        <taxon>Lachnaceae</taxon>
        <taxon>Lachnellula</taxon>
    </lineage>
</organism>
<dbReference type="PANTHER" id="PTHR43544:SF7">
    <property type="entry name" value="NADB-LER2"/>
    <property type="match status" value="1"/>
</dbReference>
<evidence type="ECO:0000256" key="3">
    <source>
        <dbReference type="ARBA" id="ARBA00023002"/>
    </source>
</evidence>
<dbReference type="AlphaFoldDB" id="A0A7D8UUP0"/>
<accession>A0A7D8UUP0</accession>
<dbReference type="InterPro" id="IPR020904">
    <property type="entry name" value="Sc_DH/Rdtase_CS"/>
</dbReference>